<comment type="function">
    <text evidence="18">Core subunit of the mitochondrial membrane respiratory chain NADH dehydrogenase (Complex I) which catalyzes electron transfer from NADH through the respiratory chain, using ubiquinone as an electron acceptor. Essential for the catalytic activity and assembly of complex I.</text>
</comment>
<keyword evidence="13 18" id="KW-0520">NAD</keyword>
<feature type="transmembrane region" description="Helical" evidence="18">
    <location>
        <begin position="58"/>
        <end position="82"/>
    </location>
</feature>
<sequence>MTNSNPAKLMFLMCLILGTFISISSNSWFTTWLGLELNLMAFIPLISTSSNPYSSESALKYFLIQALGSAVILISASLSSIIQPKPLTFILLALLLKMGAAPVHFWFPPVVQGMSWPQCLLLMTIQKIAPMVLISYTIMGPASSFLIIMSSVLSSMVGAIGGLNQTLLRKILAYSSINHMAWMLAAISTSSKMWITYMLVYSLILSSLVMILNINQAFHFKQLSSIPSTPMKMISFLSLFSLGGLPPFLGFIPKLMVIKLLCESNEIMWLLFLLSSALLTLFYYTRISLSIFTLSSPKFKTSIFLKVPWTYYSLSFVNFTPLLFPVLFTFQL</sequence>
<reference evidence="20" key="1">
    <citation type="submission" date="2019-11" db="EMBL/GenBank/DDBJ databases">
        <title>The complete mitochondrial genome of the symbiotic infaunal snapping shrimp Leptalpheus forceps (Decapoda, Alpheidae).</title>
        <authorList>
            <person name="Scioli J.A."/>
            <person name="Plouviez S."/>
            <person name="Felder D.L."/>
        </authorList>
    </citation>
    <scope>NUCLEOTIDE SEQUENCE</scope>
    <source>
        <tissue evidence="20">Abdominal</tissue>
    </source>
</reference>
<accession>A0A6B9PPH5</accession>
<keyword evidence="9 18" id="KW-0999">Mitochondrion inner membrane</keyword>
<keyword evidence="14 18" id="KW-0830">Ubiquinone</keyword>
<feature type="transmembrane region" description="Helical" evidence="18">
    <location>
        <begin position="267"/>
        <end position="289"/>
    </location>
</feature>
<evidence type="ECO:0000256" key="3">
    <source>
        <dbReference type="ARBA" id="ARBA00007012"/>
    </source>
</evidence>
<dbReference type="Pfam" id="PF00361">
    <property type="entry name" value="Proton_antipo_M"/>
    <property type="match status" value="2"/>
</dbReference>
<comment type="subcellular location">
    <subcellularLocation>
        <location evidence="2 18">Mitochondrion inner membrane</location>
        <topology evidence="2 18">Multi-pass membrane protein</topology>
    </subcellularLocation>
</comment>
<evidence type="ECO:0000256" key="8">
    <source>
        <dbReference type="ARBA" id="ARBA00022692"/>
    </source>
</evidence>
<evidence type="ECO:0000256" key="14">
    <source>
        <dbReference type="ARBA" id="ARBA00023075"/>
    </source>
</evidence>
<feature type="transmembrane region" description="Helical" evidence="18">
    <location>
        <begin position="309"/>
        <end position="330"/>
    </location>
</feature>
<dbReference type="EC" id="7.1.1.2" evidence="4 18"/>
<feature type="transmembrane region" description="Helical" evidence="18">
    <location>
        <begin position="88"/>
        <end position="107"/>
    </location>
</feature>
<evidence type="ECO:0000256" key="17">
    <source>
        <dbReference type="ARBA" id="ARBA00049551"/>
    </source>
</evidence>
<keyword evidence="16 18" id="KW-0472">Membrane</keyword>
<dbReference type="GO" id="GO:0006120">
    <property type="term" value="P:mitochondrial electron transport, NADH to ubiquinone"/>
    <property type="evidence" value="ECO:0007669"/>
    <property type="project" value="InterPro"/>
</dbReference>
<dbReference type="PANTHER" id="PTHR46552">
    <property type="entry name" value="NADH-UBIQUINONE OXIDOREDUCTASE CHAIN 2"/>
    <property type="match status" value="1"/>
</dbReference>
<dbReference type="PRINTS" id="PR01436">
    <property type="entry name" value="NADHDHGNASE2"/>
</dbReference>
<feature type="transmembrane region" description="Helical" evidence="18">
    <location>
        <begin position="194"/>
        <end position="212"/>
    </location>
</feature>
<evidence type="ECO:0000256" key="5">
    <source>
        <dbReference type="ARBA" id="ARBA00021008"/>
    </source>
</evidence>
<evidence type="ECO:0000256" key="11">
    <source>
        <dbReference type="ARBA" id="ARBA00022982"/>
    </source>
</evidence>
<dbReference type="GO" id="GO:0005743">
    <property type="term" value="C:mitochondrial inner membrane"/>
    <property type="evidence" value="ECO:0007669"/>
    <property type="project" value="UniProtKB-SubCell"/>
</dbReference>
<dbReference type="InterPro" id="IPR001750">
    <property type="entry name" value="ND/Mrp_TM"/>
</dbReference>
<evidence type="ECO:0000256" key="15">
    <source>
        <dbReference type="ARBA" id="ARBA00023128"/>
    </source>
</evidence>
<evidence type="ECO:0000313" key="20">
    <source>
        <dbReference type="EMBL" id="QHD48046.1"/>
    </source>
</evidence>
<evidence type="ECO:0000256" key="12">
    <source>
        <dbReference type="ARBA" id="ARBA00022989"/>
    </source>
</evidence>
<dbReference type="AlphaFoldDB" id="A0A6B9PPH5"/>
<evidence type="ECO:0000256" key="13">
    <source>
        <dbReference type="ARBA" id="ARBA00023027"/>
    </source>
</evidence>
<keyword evidence="7 18" id="KW-0679">Respiratory chain</keyword>
<feature type="transmembrane region" description="Helical" evidence="18">
    <location>
        <begin position="233"/>
        <end position="252"/>
    </location>
</feature>
<feature type="transmembrane region" description="Helical" evidence="18">
    <location>
        <begin position="7"/>
        <end position="23"/>
    </location>
</feature>
<evidence type="ECO:0000256" key="9">
    <source>
        <dbReference type="ARBA" id="ARBA00022792"/>
    </source>
</evidence>
<keyword evidence="10 18" id="KW-1278">Translocase</keyword>
<feature type="domain" description="NADH:quinone oxidoreductase/Mrp antiporter transmembrane" evidence="19">
    <location>
        <begin position="88"/>
        <end position="279"/>
    </location>
</feature>
<feature type="domain" description="NADH:quinone oxidoreductase/Mrp antiporter transmembrane" evidence="19">
    <location>
        <begin position="25"/>
        <end position="78"/>
    </location>
</feature>
<keyword evidence="12 18" id="KW-1133">Transmembrane helix</keyword>
<dbReference type="InterPro" id="IPR050175">
    <property type="entry name" value="Complex_I_Subunit_2"/>
</dbReference>
<evidence type="ECO:0000256" key="1">
    <source>
        <dbReference type="ARBA" id="ARBA00003257"/>
    </source>
</evidence>
<keyword evidence="8 18" id="KW-0812">Transmembrane</keyword>
<keyword evidence="6" id="KW-0813">Transport</keyword>
<dbReference type="PANTHER" id="PTHR46552:SF1">
    <property type="entry name" value="NADH-UBIQUINONE OXIDOREDUCTASE CHAIN 2"/>
    <property type="match status" value="1"/>
</dbReference>
<keyword evidence="15 18" id="KW-0496">Mitochondrion</keyword>
<evidence type="ECO:0000256" key="7">
    <source>
        <dbReference type="ARBA" id="ARBA00022660"/>
    </source>
</evidence>
<dbReference type="EMBL" id="MN732884">
    <property type="protein sequence ID" value="QHD48046.1"/>
    <property type="molecule type" value="Genomic_DNA"/>
</dbReference>
<dbReference type="InterPro" id="IPR003917">
    <property type="entry name" value="NADH_UbQ_OxRdtase_chain2"/>
</dbReference>
<organism evidence="20">
    <name type="scientific">Leptalpheus forceps</name>
    <dbReference type="NCBI Taxonomy" id="576216"/>
    <lineage>
        <taxon>Eukaryota</taxon>
        <taxon>Metazoa</taxon>
        <taxon>Ecdysozoa</taxon>
        <taxon>Arthropoda</taxon>
        <taxon>Crustacea</taxon>
        <taxon>Multicrustacea</taxon>
        <taxon>Malacostraca</taxon>
        <taxon>Eumalacostraca</taxon>
        <taxon>Eucarida</taxon>
        <taxon>Decapoda</taxon>
        <taxon>Pleocyemata</taxon>
        <taxon>Caridea</taxon>
        <taxon>Alpheoidea</taxon>
        <taxon>Alpheidae</taxon>
        <taxon>Leptalpheus</taxon>
    </lineage>
</organism>
<evidence type="ECO:0000256" key="10">
    <source>
        <dbReference type="ARBA" id="ARBA00022967"/>
    </source>
</evidence>
<evidence type="ECO:0000256" key="6">
    <source>
        <dbReference type="ARBA" id="ARBA00022448"/>
    </source>
</evidence>
<evidence type="ECO:0000256" key="4">
    <source>
        <dbReference type="ARBA" id="ARBA00012944"/>
    </source>
</evidence>
<comment type="catalytic activity">
    <reaction evidence="17 18">
        <text>a ubiquinone + NADH + 5 H(+)(in) = a ubiquinol + NAD(+) + 4 H(+)(out)</text>
        <dbReference type="Rhea" id="RHEA:29091"/>
        <dbReference type="Rhea" id="RHEA-COMP:9565"/>
        <dbReference type="Rhea" id="RHEA-COMP:9566"/>
        <dbReference type="ChEBI" id="CHEBI:15378"/>
        <dbReference type="ChEBI" id="CHEBI:16389"/>
        <dbReference type="ChEBI" id="CHEBI:17976"/>
        <dbReference type="ChEBI" id="CHEBI:57540"/>
        <dbReference type="ChEBI" id="CHEBI:57945"/>
        <dbReference type="EC" id="7.1.1.2"/>
    </reaction>
</comment>
<evidence type="ECO:0000256" key="18">
    <source>
        <dbReference type="RuleBase" id="RU003403"/>
    </source>
</evidence>
<proteinExistence type="inferred from homology"/>
<comment type="similarity">
    <text evidence="3 18">Belongs to the complex I subunit 2 family.</text>
</comment>
<feature type="transmembrane region" description="Helical" evidence="18">
    <location>
        <begin position="171"/>
        <end position="188"/>
    </location>
</feature>
<protein>
    <recommendedName>
        <fullName evidence="5 18">NADH-ubiquinone oxidoreductase chain 2</fullName>
        <ecNumber evidence="4 18">7.1.1.2</ecNumber>
    </recommendedName>
</protein>
<evidence type="ECO:0000259" key="19">
    <source>
        <dbReference type="Pfam" id="PF00361"/>
    </source>
</evidence>
<gene>
    <name evidence="20" type="primary">ND2</name>
</gene>
<name>A0A6B9PPH5_9EUCA</name>
<dbReference type="GO" id="GO:0008137">
    <property type="term" value="F:NADH dehydrogenase (ubiquinone) activity"/>
    <property type="evidence" value="ECO:0007669"/>
    <property type="project" value="UniProtKB-EC"/>
</dbReference>
<comment type="function">
    <text evidence="1">Core subunit of the mitochondrial membrane respiratory chain NADH dehydrogenase (Complex I) that is believed to belong to the minimal assembly required for catalysis. Complex I functions in the transfer of electrons from NADH to the respiratory chain. The immediate electron acceptor for the enzyme is believed to be ubiquinone.</text>
</comment>
<geneLocation type="mitochondrion" evidence="20"/>
<keyword evidence="11 18" id="KW-0249">Electron transport</keyword>
<evidence type="ECO:0000256" key="16">
    <source>
        <dbReference type="ARBA" id="ARBA00023136"/>
    </source>
</evidence>
<evidence type="ECO:0000256" key="2">
    <source>
        <dbReference type="ARBA" id="ARBA00004448"/>
    </source>
</evidence>